<organism evidence="6 7">
    <name type="scientific">Micromonospora costi</name>
    <dbReference type="NCBI Taxonomy" id="1530042"/>
    <lineage>
        <taxon>Bacteria</taxon>
        <taxon>Bacillati</taxon>
        <taxon>Actinomycetota</taxon>
        <taxon>Actinomycetes</taxon>
        <taxon>Micromonosporales</taxon>
        <taxon>Micromonosporaceae</taxon>
        <taxon>Micromonospora</taxon>
    </lineage>
</organism>
<keyword evidence="7" id="KW-1185">Reference proteome</keyword>
<evidence type="ECO:0000256" key="2">
    <source>
        <dbReference type="ARBA" id="ARBA00022679"/>
    </source>
</evidence>
<dbReference type="PANTHER" id="PTHR45947">
    <property type="entry name" value="SULFOQUINOVOSYL TRANSFERASE SQD2"/>
    <property type="match status" value="1"/>
</dbReference>
<evidence type="ECO:0000256" key="3">
    <source>
        <dbReference type="SAM" id="MobiDB-lite"/>
    </source>
</evidence>
<feature type="domain" description="Glycosyltransferase subfamily 4-like N-terminal" evidence="5">
    <location>
        <begin position="65"/>
        <end position="215"/>
    </location>
</feature>
<dbReference type="Pfam" id="PF00534">
    <property type="entry name" value="Glycos_transf_1"/>
    <property type="match status" value="1"/>
</dbReference>
<dbReference type="GO" id="GO:0016758">
    <property type="term" value="F:hexosyltransferase activity"/>
    <property type="evidence" value="ECO:0007669"/>
    <property type="project" value="TreeGrafter"/>
</dbReference>
<evidence type="ECO:0000313" key="7">
    <source>
        <dbReference type="Proteomes" id="UP000279968"/>
    </source>
</evidence>
<accession>A0A3B0ACH7</accession>
<dbReference type="PANTHER" id="PTHR45947:SF3">
    <property type="entry name" value="SULFOQUINOVOSYL TRANSFERASE SQD2"/>
    <property type="match status" value="1"/>
</dbReference>
<keyword evidence="2 6" id="KW-0808">Transferase</keyword>
<feature type="region of interest" description="Disordered" evidence="3">
    <location>
        <begin position="1"/>
        <end position="21"/>
    </location>
</feature>
<keyword evidence="1" id="KW-0328">Glycosyltransferase</keyword>
<gene>
    <name evidence="6" type="ORF">D7193_01530</name>
</gene>
<dbReference type="Pfam" id="PF13439">
    <property type="entry name" value="Glyco_transf_4"/>
    <property type="match status" value="1"/>
</dbReference>
<evidence type="ECO:0000259" key="5">
    <source>
        <dbReference type="Pfam" id="PF13439"/>
    </source>
</evidence>
<dbReference type="SUPFAM" id="SSF53756">
    <property type="entry name" value="UDP-Glycosyltransferase/glycogen phosphorylase"/>
    <property type="match status" value="1"/>
</dbReference>
<sequence>MLDSTPEITSTRSDSQLAAEASGRPARKALVVVEARFTRTPDGAVWTREGPGYSFFTRYLSAFSEVVVIARVTDASSMAPDSHRVDGHRVTVRPVPHYVGPWQYLRRRSAVVRALRGADDPDAVLILRAPTVLGSLMATARARRRLPYVVEVMADPFTVYAPGVVRHPLRPWLRWRYTALLRRQCRTAIGVSYVTEQYLQRRYPIGRHAVTAAYSSVELRPDAFVAEPPLPRQRDEYVVISVGSLEMLYKGIDTLIRALSRLAAAGVPVRCVHVGAGRQQARLEQLAAQLGVRDRIDFVGSVAAGAQVRLHLDRADLFAMPSRTEGLPKALVEAMARGLPAVGSSVGGIPELLADEDIVPPDDHVALADAIERLLKDPARRARASARNLARARDFSQDTLRGRRDAFYRAVCDALAGDRVPSAEEFVGEPTSPDAAGATARESRALS</sequence>
<proteinExistence type="predicted"/>
<dbReference type="InterPro" id="IPR028098">
    <property type="entry name" value="Glyco_trans_4-like_N"/>
</dbReference>
<name>A0A3B0ACH7_9ACTN</name>
<dbReference type="AlphaFoldDB" id="A0A3B0ACH7"/>
<dbReference type="GO" id="GO:1901137">
    <property type="term" value="P:carbohydrate derivative biosynthetic process"/>
    <property type="evidence" value="ECO:0007669"/>
    <property type="project" value="UniProtKB-ARBA"/>
</dbReference>
<protein>
    <submittedName>
        <fullName evidence="6">Glycosyltransferase family 1 protein</fullName>
    </submittedName>
</protein>
<dbReference type="InterPro" id="IPR001296">
    <property type="entry name" value="Glyco_trans_1"/>
</dbReference>
<evidence type="ECO:0000259" key="4">
    <source>
        <dbReference type="Pfam" id="PF00534"/>
    </source>
</evidence>
<evidence type="ECO:0000313" key="6">
    <source>
        <dbReference type="EMBL" id="RKN57397.1"/>
    </source>
</evidence>
<reference evidence="6 7" key="1">
    <citation type="journal article" date="2015" name="Int. J. Syst. Evol. Microbiol.">
        <title>Micromonospora costi sp. nov., isolated from a leaf of Costus speciosus.</title>
        <authorList>
            <person name="Thawai C."/>
        </authorList>
    </citation>
    <scope>NUCLEOTIDE SEQUENCE [LARGE SCALE GENOMIC DNA]</scope>
    <source>
        <strain evidence="6 7">CS1-12</strain>
    </source>
</reference>
<dbReference type="Gene3D" id="3.40.50.2000">
    <property type="entry name" value="Glycogen Phosphorylase B"/>
    <property type="match status" value="2"/>
</dbReference>
<dbReference type="EMBL" id="RBAN01000001">
    <property type="protein sequence ID" value="RKN57397.1"/>
    <property type="molecule type" value="Genomic_DNA"/>
</dbReference>
<dbReference type="OrthoDB" id="9806887at2"/>
<feature type="region of interest" description="Disordered" evidence="3">
    <location>
        <begin position="422"/>
        <end position="447"/>
    </location>
</feature>
<feature type="compositionally biased region" description="Polar residues" evidence="3">
    <location>
        <begin position="1"/>
        <end position="16"/>
    </location>
</feature>
<feature type="domain" description="Glycosyl transferase family 1" evidence="4">
    <location>
        <begin position="231"/>
        <end position="386"/>
    </location>
</feature>
<dbReference type="Proteomes" id="UP000279968">
    <property type="component" value="Unassembled WGS sequence"/>
</dbReference>
<dbReference type="CDD" id="cd03801">
    <property type="entry name" value="GT4_PimA-like"/>
    <property type="match status" value="1"/>
</dbReference>
<dbReference type="RefSeq" id="WP_120777588.1">
    <property type="nucleotide sequence ID" value="NZ_JBHLUP010000009.1"/>
</dbReference>
<evidence type="ECO:0000256" key="1">
    <source>
        <dbReference type="ARBA" id="ARBA00022676"/>
    </source>
</evidence>
<dbReference type="InterPro" id="IPR050194">
    <property type="entry name" value="Glycosyltransferase_grp1"/>
</dbReference>
<comment type="caution">
    <text evidence="6">The sequence shown here is derived from an EMBL/GenBank/DDBJ whole genome shotgun (WGS) entry which is preliminary data.</text>
</comment>